<dbReference type="PIRSF" id="PIRSF036894">
    <property type="entry name" value="PMI_Firm_short"/>
    <property type="match status" value="1"/>
</dbReference>
<name>A0A219B7T6_9SPHN</name>
<dbReference type="CDD" id="cd07010">
    <property type="entry name" value="cupin_PMI_type_I_N_bac"/>
    <property type="match status" value="1"/>
</dbReference>
<proteinExistence type="predicted"/>
<comment type="cofactor">
    <cofactor evidence="3">
        <name>Zn(2+)</name>
        <dbReference type="ChEBI" id="CHEBI:29105"/>
    </cofactor>
    <text evidence="3">Binds 1 zinc ion per subunit.</text>
</comment>
<dbReference type="GO" id="GO:0005975">
    <property type="term" value="P:carbohydrate metabolic process"/>
    <property type="evidence" value="ECO:0007669"/>
    <property type="project" value="InterPro"/>
</dbReference>
<dbReference type="InterPro" id="IPR051804">
    <property type="entry name" value="Carb_Metab_Reg_Kinase/Isom"/>
</dbReference>
<protein>
    <submittedName>
        <fullName evidence="5">Phosphoheptose isomerase</fullName>
    </submittedName>
</protein>
<dbReference type="OrthoDB" id="9808275at2"/>
<dbReference type="PANTHER" id="PTHR42742">
    <property type="entry name" value="TRANSCRIPTIONAL REPRESSOR MPRA"/>
    <property type="match status" value="1"/>
</dbReference>
<feature type="binding site" evidence="3">
    <location>
        <position position="65"/>
    </location>
    <ligand>
        <name>Zn(2+)</name>
        <dbReference type="ChEBI" id="CHEBI:29105"/>
    </ligand>
</feature>
<keyword evidence="5" id="KW-0413">Isomerase</keyword>
<evidence type="ECO:0000256" key="3">
    <source>
        <dbReference type="PIRSR" id="PIRSR036894-1"/>
    </source>
</evidence>
<dbReference type="EMBL" id="NFZT01000001">
    <property type="protein sequence ID" value="OWV34244.1"/>
    <property type="molecule type" value="Genomic_DNA"/>
</dbReference>
<dbReference type="RefSeq" id="WP_088712944.1">
    <property type="nucleotide sequence ID" value="NZ_NFZT01000001.1"/>
</dbReference>
<evidence type="ECO:0000256" key="1">
    <source>
        <dbReference type="ARBA" id="ARBA00022723"/>
    </source>
</evidence>
<feature type="binding site" evidence="3">
    <location>
        <position position="82"/>
    </location>
    <ligand>
        <name>Zn(2+)</name>
        <dbReference type="ChEBI" id="CHEBI:29105"/>
    </ligand>
</feature>
<keyword evidence="2 3" id="KW-0862">Zinc</keyword>
<feature type="active site" evidence="4">
    <location>
        <position position="160"/>
    </location>
</feature>
<sequence>MSIEKLITRRVDKVWGRRDLSPWFPDIPEGGEKLGEIWFERPGDADAELLVKYLFTSEKLSVQVHPDDAQARAAGYPRGKEEAWLILDTKPGACVGLGTVRPLGAEELRAAALDGSIEDLIDWKPVEAGQFIYSPARTVHAIGPGVTLVEVQQNVDLTYRLYDYGRPRELHLDAAVAASVAEPFEIDDRRRTLGGREILCEDRKFVAERLQPRGDLIVRPQAGRPVWITVLAGEIAANGATASAGEVLLASGEAALACGAGTDLLLAYEGAAAADDLLG</sequence>
<dbReference type="InterPro" id="IPR011051">
    <property type="entry name" value="RmlC_Cupin_sf"/>
</dbReference>
<accession>A0A219B7T6</accession>
<dbReference type="GO" id="GO:0004476">
    <property type="term" value="F:mannose-6-phosphate isomerase activity"/>
    <property type="evidence" value="ECO:0007669"/>
    <property type="project" value="InterPro"/>
</dbReference>
<keyword evidence="1 3" id="KW-0479">Metal-binding</keyword>
<reference evidence="6" key="1">
    <citation type="submission" date="2017-05" db="EMBL/GenBank/DDBJ databases">
        <authorList>
            <person name="Lin X."/>
        </authorList>
    </citation>
    <scope>NUCLEOTIDE SEQUENCE [LARGE SCALE GENOMIC DNA]</scope>
    <source>
        <strain evidence="6">JLT2012</strain>
    </source>
</reference>
<dbReference type="AlphaFoldDB" id="A0A219B7T6"/>
<dbReference type="GO" id="GO:0046872">
    <property type="term" value="F:metal ion binding"/>
    <property type="evidence" value="ECO:0007669"/>
    <property type="project" value="UniProtKB-KW"/>
</dbReference>
<organism evidence="5 6">
    <name type="scientific">Pacificimonas flava</name>
    <dbReference type="NCBI Taxonomy" id="1234595"/>
    <lineage>
        <taxon>Bacteria</taxon>
        <taxon>Pseudomonadati</taxon>
        <taxon>Pseudomonadota</taxon>
        <taxon>Alphaproteobacteria</taxon>
        <taxon>Sphingomonadales</taxon>
        <taxon>Sphingosinicellaceae</taxon>
        <taxon>Pacificimonas</taxon>
    </lineage>
</organism>
<evidence type="ECO:0000256" key="2">
    <source>
        <dbReference type="ARBA" id="ARBA00022833"/>
    </source>
</evidence>
<evidence type="ECO:0000256" key="4">
    <source>
        <dbReference type="PIRSR" id="PIRSR036894-2"/>
    </source>
</evidence>
<gene>
    <name evidence="5" type="ORF">B5C34_12770</name>
</gene>
<dbReference type="InterPro" id="IPR014710">
    <property type="entry name" value="RmlC-like_jellyroll"/>
</dbReference>
<dbReference type="InterPro" id="IPR014628">
    <property type="entry name" value="Man6P_isomerase_Firm_short"/>
</dbReference>
<keyword evidence="6" id="KW-1185">Reference proteome</keyword>
<evidence type="ECO:0000313" key="5">
    <source>
        <dbReference type="EMBL" id="OWV34244.1"/>
    </source>
</evidence>
<dbReference type="Proteomes" id="UP000198462">
    <property type="component" value="Unassembled WGS sequence"/>
</dbReference>
<dbReference type="PANTHER" id="PTHR42742:SF3">
    <property type="entry name" value="FRUCTOKINASE"/>
    <property type="match status" value="1"/>
</dbReference>
<dbReference type="Gene3D" id="2.60.120.10">
    <property type="entry name" value="Jelly Rolls"/>
    <property type="match status" value="1"/>
</dbReference>
<comment type="caution">
    <text evidence="5">The sequence shown here is derived from an EMBL/GenBank/DDBJ whole genome shotgun (WGS) entry which is preliminary data.</text>
</comment>
<evidence type="ECO:0000313" key="6">
    <source>
        <dbReference type="Proteomes" id="UP000198462"/>
    </source>
</evidence>
<dbReference type="SUPFAM" id="SSF51182">
    <property type="entry name" value="RmlC-like cupins"/>
    <property type="match status" value="1"/>
</dbReference>
<feature type="binding site" evidence="3">
    <location>
        <position position="140"/>
    </location>
    <ligand>
        <name>Zn(2+)</name>
        <dbReference type="ChEBI" id="CHEBI:29105"/>
    </ligand>
</feature>